<comment type="function">
    <text evidence="8">Involved in the coupling of aromatic side chains of the heptapeptide of vancomycin.</text>
</comment>
<evidence type="ECO:0000313" key="11">
    <source>
        <dbReference type="Proteomes" id="UP000318578"/>
    </source>
</evidence>
<evidence type="ECO:0000256" key="5">
    <source>
        <dbReference type="ARBA" id="ARBA00023002"/>
    </source>
</evidence>
<dbReference type="InterPro" id="IPR036396">
    <property type="entry name" value="Cyt_P450_sf"/>
</dbReference>
<dbReference type="PANTHER" id="PTHR46696">
    <property type="entry name" value="P450, PUTATIVE (EUROFUNG)-RELATED"/>
    <property type="match status" value="1"/>
</dbReference>
<dbReference type="Pfam" id="PF00067">
    <property type="entry name" value="p450"/>
    <property type="match status" value="1"/>
</dbReference>
<sequence length="396" mass="44536">MTSMTGTMIWEHNEKHFWLRGERPERMVSFDESLGYWNVYGYPEALRTMTEPATFSNNTARMTPTPPELLAGNLVQMDAPEHLKLRNLVTHAFTQKTVMDLAPRIRGLATELIDAIEDPTRIELVDDLAYPLPVIVICELLGIPAADRDLFRGWVEAMLEKTKAFTLTKPEEELAQDIQEYMERFQPFRDYLHACAEERRRRPREDLLSGLVAAELDGNRLSDNEIVNFVRFLLLAGHITTSLLLGNTVLALDAFPEQARLVRENPDAISGAIEESLRFLSPFASMGRVTTSEVELGGEKIGKDQLLIVWIAAANRDARQFTDPDTFDLTRSPNPHIAFGRGAHFCLGAPLAKLESRIALSVLYKRFPKLRTDPGRPPVVMESPNMTGVGKLPLIA</sequence>
<dbReference type="SUPFAM" id="SSF48264">
    <property type="entry name" value="Cytochrome P450"/>
    <property type="match status" value="1"/>
</dbReference>
<dbReference type="InterPro" id="IPR002397">
    <property type="entry name" value="Cyt_P450_B"/>
</dbReference>
<evidence type="ECO:0000256" key="7">
    <source>
        <dbReference type="ARBA" id="ARBA00023033"/>
    </source>
</evidence>
<evidence type="ECO:0000256" key="1">
    <source>
        <dbReference type="ARBA" id="ARBA00004660"/>
    </source>
</evidence>
<dbReference type="FunFam" id="1.10.630.10:FF:000018">
    <property type="entry name" value="Cytochrome P450 monooxygenase"/>
    <property type="match status" value="1"/>
</dbReference>
<keyword evidence="4 9" id="KW-0479">Metal-binding</keyword>
<dbReference type="GO" id="GO:0005506">
    <property type="term" value="F:iron ion binding"/>
    <property type="evidence" value="ECO:0007669"/>
    <property type="project" value="InterPro"/>
</dbReference>
<dbReference type="Proteomes" id="UP000318578">
    <property type="component" value="Unassembled WGS sequence"/>
</dbReference>
<accession>A0A557ZQP3</accession>
<reference evidence="10 11" key="1">
    <citation type="submission" date="2019-07" db="EMBL/GenBank/DDBJ databases">
        <title>New species of Amycolatopsis and Streptomyces.</title>
        <authorList>
            <person name="Duangmal K."/>
            <person name="Teo W.F.A."/>
            <person name="Lipun K."/>
        </authorList>
    </citation>
    <scope>NUCLEOTIDE SEQUENCE [LARGE SCALE GENOMIC DNA]</scope>
    <source>
        <strain evidence="10 11">JCM 30562</strain>
    </source>
</reference>
<evidence type="ECO:0000256" key="6">
    <source>
        <dbReference type="ARBA" id="ARBA00023004"/>
    </source>
</evidence>
<comment type="caution">
    <text evidence="10">The sequence shown here is derived from an EMBL/GenBank/DDBJ whole genome shotgun (WGS) entry which is preliminary data.</text>
</comment>
<dbReference type="PANTHER" id="PTHR46696:SF1">
    <property type="entry name" value="CYTOCHROME P450 YJIB-RELATED"/>
    <property type="match status" value="1"/>
</dbReference>
<evidence type="ECO:0000256" key="9">
    <source>
        <dbReference type="RuleBase" id="RU000461"/>
    </source>
</evidence>
<dbReference type="EMBL" id="VJZA01000138">
    <property type="protein sequence ID" value="TVT14346.1"/>
    <property type="molecule type" value="Genomic_DNA"/>
</dbReference>
<keyword evidence="11" id="KW-1185">Reference proteome</keyword>
<dbReference type="Gene3D" id="1.10.630.10">
    <property type="entry name" value="Cytochrome P450"/>
    <property type="match status" value="1"/>
</dbReference>
<evidence type="ECO:0000256" key="4">
    <source>
        <dbReference type="ARBA" id="ARBA00022723"/>
    </source>
</evidence>
<evidence type="ECO:0000256" key="3">
    <source>
        <dbReference type="ARBA" id="ARBA00022617"/>
    </source>
</evidence>
<dbReference type="AlphaFoldDB" id="A0A557ZQP3"/>
<dbReference type="InterPro" id="IPR017972">
    <property type="entry name" value="Cyt_P450_CS"/>
</dbReference>
<evidence type="ECO:0000313" key="10">
    <source>
        <dbReference type="EMBL" id="TVT14346.1"/>
    </source>
</evidence>
<dbReference type="PRINTS" id="PR00359">
    <property type="entry name" value="BP450"/>
</dbReference>
<dbReference type="PROSITE" id="PS00086">
    <property type="entry name" value="CYTOCHROME_P450"/>
    <property type="match status" value="1"/>
</dbReference>
<comment type="similarity">
    <text evidence="2 9">Belongs to the cytochrome P450 family.</text>
</comment>
<comment type="pathway">
    <text evidence="1">Antibiotic biosynthesis; vancomycin biosynthesis.</text>
</comment>
<dbReference type="GO" id="GO:0016705">
    <property type="term" value="F:oxidoreductase activity, acting on paired donors, with incorporation or reduction of molecular oxygen"/>
    <property type="evidence" value="ECO:0007669"/>
    <property type="project" value="InterPro"/>
</dbReference>
<evidence type="ECO:0000256" key="2">
    <source>
        <dbReference type="ARBA" id="ARBA00010617"/>
    </source>
</evidence>
<protein>
    <submittedName>
        <fullName evidence="10">Cytochrome P450</fullName>
    </submittedName>
</protein>
<keyword evidence="7 9" id="KW-0503">Monooxygenase</keyword>
<name>A0A557ZQP3_9PSEU</name>
<evidence type="ECO:0000256" key="8">
    <source>
        <dbReference type="ARBA" id="ARBA00055433"/>
    </source>
</evidence>
<dbReference type="GO" id="GO:0020037">
    <property type="term" value="F:heme binding"/>
    <property type="evidence" value="ECO:0007669"/>
    <property type="project" value="InterPro"/>
</dbReference>
<gene>
    <name evidence="10" type="ORF">FNH06_37890</name>
</gene>
<keyword evidence="5 9" id="KW-0560">Oxidoreductase</keyword>
<dbReference type="GO" id="GO:0004497">
    <property type="term" value="F:monooxygenase activity"/>
    <property type="evidence" value="ECO:0007669"/>
    <property type="project" value="UniProtKB-KW"/>
</dbReference>
<dbReference type="InterPro" id="IPR001128">
    <property type="entry name" value="Cyt_P450"/>
</dbReference>
<keyword evidence="6 9" id="KW-0408">Iron</keyword>
<dbReference type="CDD" id="cd11032">
    <property type="entry name" value="P450_EryK-like"/>
    <property type="match status" value="1"/>
</dbReference>
<proteinExistence type="inferred from homology"/>
<keyword evidence="3 9" id="KW-0349">Heme</keyword>
<dbReference type="OrthoDB" id="4133219at2"/>
<organism evidence="10 11">
    <name type="scientific">Amycolatopsis acidiphila</name>
    <dbReference type="NCBI Taxonomy" id="715473"/>
    <lineage>
        <taxon>Bacteria</taxon>
        <taxon>Bacillati</taxon>
        <taxon>Actinomycetota</taxon>
        <taxon>Actinomycetes</taxon>
        <taxon>Pseudonocardiales</taxon>
        <taxon>Pseudonocardiaceae</taxon>
        <taxon>Amycolatopsis</taxon>
    </lineage>
</organism>